<sequence length="94" mass="10619">MKKWLAACLLLLSVAVLARGQKSLTGNNYVEKQLLCALDKAPCDGLGKQIKDSKTSGLWPMHTLTPELYEMANTRKQKYSQFVKGRTLSNRQYK</sequence>
<dbReference type="Proteomes" id="UP001162162">
    <property type="component" value="Unassembled WGS sequence"/>
</dbReference>
<evidence type="ECO:0000256" key="1">
    <source>
        <dbReference type="SAM" id="SignalP"/>
    </source>
</evidence>
<accession>A0AAV8Z9T6</accession>
<organism evidence="2 3">
    <name type="scientific">Aromia moschata</name>
    <dbReference type="NCBI Taxonomy" id="1265417"/>
    <lineage>
        <taxon>Eukaryota</taxon>
        <taxon>Metazoa</taxon>
        <taxon>Ecdysozoa</taxon>
        <taxon>Arthropoda</taxon>
        <taxon>Hexapoda</taxon>
        <taxon>Insecta</taxon>
        <taxon>Pterygota</taxon>
        <taxon>Neoptera</taxon>
        <taxon>Endopterygota</taxon>
        <taxon>Coleoptera</taxon>
        <taxon>Polyphaga</taxon>
        <taxon>Cucujiformia</taxon>
        <taxon>Chrysomeloidea</taxon>
        <taxon>Cerambycidae</taxon>
        <taxon>Cerambycinae</taxon>
        <taxon>Callichromatini</taxon>
        <taxon>Aromia</taxon>
    </lineage>
</organism>
<comment type="caution">
    <text evidence="2">The sequence shown here is derived from an EMBL/GenBank/DDBJ whole genome shotgun (WGS) entry which is preliminary data.</text>
</comment>
<feature type="signal peptide" evidence="1">
    <location>
        <begin position="1"/>
        <end position="20"/>
    </location>
</feature>
<feature type="chain" id="PRO_5043687160" description="Secreted protein" evidence="1">
    <location>
        <begin position="21"/>
        <end position="94"/>
    </location>
</feature>
<reference evidence="2" key="1">
    <citation type="journal article" date="2023" name="Insect Mol. Biol.">
        <title>Genome sequencing provides insights into the evolution of gene families encoding plant cell wall-degrading enzymes in longhorned beetles.</title>
        <authorList>
            <person name="Shin N.R."/>
            <person name="Okamura Y."/>
            <person name="Kirsch R."/>
            <person name="Pauchet Y."/>
        </authorList>
    </citation>
    <scope>NUCLEOTIDE SEQUENCE</scope>
    <source>
        <strain evidence="2">AMC_N1</strain>
    </source>
</reference>
<keyword evidence="1" id="KW-0732">Signal</keyword>
<name>A0AAV8Z9T6_9CUCU</name>
<dbReference type="AlphaFoldDB" id="A0AAV8Z9T6"/>
<evidence type="ECO:0000313" key="3">
    <source>
        <dbReference type="Proteomes" id="UP001162162"/>
    </source>
</evidence>
<evidence type="ECO:0008006" key="4">
    <source>
        <dbReference type="Google" id="ProtNLM"/>
    </source>
</evidence>
<keyword evidence="3" id="KW-1185">Reference proteome</keyword>
<gene>
    <name evidence="2" type="ORF">NQ318_003940</name>
</gene>
<dbReference type="EMBL" id="JAPWTK010000009">
    <property type="protein sequence ID" value="KAJ8960216.1"/>
    <property type="molecule type" value="Genomic_DNA"/>
</dbReference>
<evidence type="ECO:0000313" key="2">
    <source>
        <dbReference type="EMBL" id="KAJ8960216.1"/>
    </source>
</evidence>
<proteinExistence type="predicted"/>
<protein>
    <recommendedName>
        <fullName evidence="4">Secreted protein</fullName>
    </recommendedName>
</protein>